<keyword evidence="5" id="KW-0396">Initiation factor</keyword>
<dbReference type="GO" id="GO:0003743">
    <property type="term" value="F:translation initiation factor activity"/>
    <property type="evidence" value="ECO:0007669"/>
    <property type="project" value="UniProtKB-KW"/>
</dbReference>
<comment type="caution">
    <text evidence="5">The sequence shown here is derived from an EMBL/GenBank/DDBJ whole genome shotgun (WGS) entry which is preliminary data.</text>
</comment>
<dbReference type="InterPro" id="IPR005872">
    <property type="entry name" value="SUI1_arc_bac"/>
</dbReference>
<proteinExistence type="predicted"/>
<dbReference type="Pfam" id="PF01253">
    <property type="entry name" value="SUI1"/>
    <property type="match status" value="1"/>
</dbReference>
<dbReference type="PROSITE" id="PS50296">
    <property type="entry name" value="SUI1"/>
    <property type="match status" value="1"/>
</dbReference>
<sequence length="133" mass="14245">MSSKKISLADWQQQLGGQSTPKPTTPTVDGLVYSTDSGRIDTPKAEKSTGQTFADGFLRLKRETKGRSGKGVITIAGIAEPEEKLAEIAALLKKKCGCGGAVKDGIIEIQGDKREVIQQELTKLGYKHKWSGG</sequence>
<organism evidence="5 6">
    <name type="scientific">Rheinheimera tilapiae</name>
    <dbReference type="NCBI Taxonomy" id="875043"/>
    <lineage>
        <taxon>Bacteria</taxon>
        <taxon>Pseudomonadati</taxon>
        <taxon>Pseudomonadota</taxon>
        <taxon>Gammaproteobacteria</taxon>
        <taxon>Chromatiales</taxon>
        <taxon>Chromatiaceae</taxon>
        <taxon>Rheinheimera</taxon>
    </lineage>
</organism>
<keyword evidence="6" id="KW-1185">Reference proteome</keyword>
<dbReference type="InterPro" id="IPR036877">
    <property type="entry name" value="SUI1_dom_sf"/>
</dbReference>
<dbReference type="EMBL" id="JBHLXP010000005">
    <property type="protein sequence ID" value="MFC0050508.1"/>
    <property type="molecule type" value="Genomic_DNA"/>
</dbReference>
<evidence type="ECO:0000256" key="2">
    <source>
        <dbReference type="ARBA" id="ARBA00022917"/>
    </source>
</evidence>
<dbReference type="RefSeq" id="WP_377248410.1">
    <property type="nucleotide sequence ID" value="NZ_JBHLXP010000005.1"/>
</dbReference>
<accession>A0ABV6BI12</accession>
<dbReference type="InterPro" id="IPR001950">
    <property type="entry name" value="SUI1"/>
</dbReference>
<reference evidence="5 6" key="1">
    <citation type="submission" date="2024-09" db="EMBL/GenBank/DDBJ databases">
        <authorList>
            <person name="Sun Q."/>
            <person name="Mori K."/>
        </authorList>
    </citation>
    <scope>NUCLEOTIDE SEQUENCE [LARGE SCALE GENOMIC DNA]</scope>
    <source>
        <strain evidence="5 6">KCTC 23315</strain>
    </source>
</reference>
<dbReference type="Gene3D" id="3.30.780.10">
    <property type="entry name" value="SUI1-like domain"/>
    <property type="match status" value="1"/>
</dbReference>
<dbReference type="CDD" id="cd11567">
    <property type="entry name" value="YciH_like"/>
    <property type="match status" value="1"/>
</dbReference>
<name>A0ABV6BI12_9GAMM</name>
<evidence type="ECO:0000313" key="6">
    <source>
        <dbReference type="Proteomes" id="UP001589813"/>
    </source>
</evidence>
<feature type="domain" description="SUI1" evidence="4">
    <location>
        <begin position="62"/>
        <end position="125"/>
    </location>
</feature>
<feature type="compositionally biased region" description="Basic and acidic residues" evidence="3">
    <location>
        <begin position="38"/>
        <end position="47"/>
    </location>
</feature>
<keyword evidence="1" id="KW-0810">Translation regulation</keyword>
<feature type="region of interest" description="Disordered" evidence="3">
    <location>
        <begin position="1"/>
        <end position="47"/>
    </location>
</feature>
<dbReference type="PIRSF" id="PIRSF037511">
    <property type="entry name" value="Transl_init_SUI1_pro"/>
    <property type="match status" value="1"/>
</dbReference>
<dbReference type="SUPFAM" id="SSF55159">
    <property type="entry name" value="eIF1-like"/>
    <property type="match status" value="1"/>
</dbReference>
<evidence type="ECO:0000256" key="1">
    <source>
        <dbReference type="ARBA" id="ARBA00022845"/>
    </source>
</evidence>
<feature type="compositionally biased region" description="Polar residues" evidence="3">
    <location>
        <begin position="1"/>
        <end position="27"/>
    </location>
</feature>
<evidence type="ECO:0000256" key="3">
    <source>
        <dbReference type="SAM" id="MobiDB-lite"/>
    </source>
</evidence>
<evidence type="ECO:0000259" key="4">
    <source>
        <dbReference type="PROSITE" id="PS50296"/>
    </source>
</evidence>
<dbReference type="Proteomes" id="UP001589813">
    <property type="component" value="Unassembled WGS sequence"/>
</dbReference>
<evidence type="ECO:0000313" key="5">
    <source>
        <dbReference type="EMBL" id="MFC0050508.1"/>
    </source>
</evidence>
<gene>
    <name evidence="5" type="ORF">ACFFJP_19655</name>
</gene>
<keyword evidence="2" id="KW-0648">Protein biosynthesis</keyword>
<protein>
    <submittedName>
        <fullName evidence="5">Translation initiation factor</fullName>
    </submittedName>
</protein>